<evidence type="ECO:0000313" key="8">
    <source>
        <dbReference type="EMBL" id="GJE98051.1"/>
    </source>
</evidence>
<dbReference type="InterPro" id="IPR001563">
    <property type="entry name" value="Peptidase_S10"/>
</dbReference>
<comment type="caution">
    <text evidence="8">The sequence shown here is derived from an EMBL/GenBank/DDBJ whole genome shotgun (WGS) entry which is preliminary data.</text>
</comment>
<proteinExistence type="inferred from homology"/>
<keyword evidence="9" id="KW-1185">Reference proteome</keyword>
<keyword evidence="5 7" id="KW-0378">Hydrolase</keyword>
<keyword evidence="3 7" id="KW-0645">Protease</keyword>
<dbReference type="PRINTS" id="PR00724">
    <property type="entry name" value="CRBOXYPTASEC"/>
</dbReference>
<comment type="similarity">
    <text evidence="1 7">Belongs to the peptidase S10 family.</text>
</comment>
<evidence type="ECO:0000256" key="6">
    <source>
        <dbReference type="ARBA" id="ARBA00023180"/>
    </source>
</evidence>
<dbReference type="Proteomes" id="UP000703269">
    <property type="component" value="Unassembled WGS sequence"/>
</dbReference>
<evidence type="ECO:0000256" key="4">
    <source>
        <dbReference type="ARBA" id="ARBA00022729"/>
    </source>
</evidence>
<keyword evidence="4" id="KW-0732">Signal</keyword>
<dbReference type="GO" id="GO:0006508">
    <property type="term" value="P:proteolysis"/>
    <property type="evidence" value="ECO:0007669"/>
    <property type="project" value="UniProtKB-KW"/>
</dbReference>
<dbReference type="InterPro" id="IPR029058">
    <property type="entry name" value="AB_hydrolase_fold"/>
</dbReference>
<dbReference type="GO" id="GO:0004185">
    <property type="term" value="F:serine-type carboxypeptidase activity"/>
    <property type="evidence" value="ECO:0007669"/>
    <property type="project" value="UniProtKB-UniRule"/>
</dbReference>
<evidence type="ECO:0000256" key="2">
    <source>
        <dbReference type="ARBA" id="ARBA00022645"/>
    </source>
</evidence>
<evidence type="ECO:0000256" key="7">
    <source>
        <dbReference type="RuleBase" id="RU361156"/>
    </source>
</evidence>
<keyword evidence="2 7" id="KW-0121">Carboxypeptidase</keyword>
<dbReference type="PROSITE" id="PS00131">
    <property type="entry name" value="CARBOXYPEPT_SER_SER"/>
    <property type="match status" value="1"/>
</dbReference>
<gene>
    <name evidence="8" type="ORF">PsYK624_142730</name>
</gene>
<evidence type="ECO:0000256" key="3">
    <source>
        <dbReference type="ARBA" id="ARBA00022670"/>
    </source>
</evidence>
<name>A0A9P3LK11_9APHY</name>
<organism evidence="8 9">
    <name type="scientific">Phanerochaete sordida</name>
    <dbReference type="NCBI Taxonomy" id="48140"/>
    <lineage>
        <taxon>Eukaryota</taxon>
        <taxon>Fungi</taxon>
        <taxon>Dikarya</taxon>
        <taxon>Basidiomycota</taxon>
        <taxon>Agaricomycotina</taxon>
        <taxon>Agaricomycetes</taxon>
        <taxon>Polyporales</taxon>
        <taxon>Phanerochaetaceae</taxon>
        <taxon>Phanerochaete</taxon>
    </lineage>
</organism>
<evidence type="ECO:0000256" key="5">
    <source>
        <dbReference type="ARBA" id="ARBA00022801"/>
    </source>
</evidence>
<dbReference type="PANTHER" id="PTHR11802:SF3">
    <property type="entry name" value="RETINOID-INDUCIBLE SERINE CARBOXYPEPTIDASE"/>
    <property type="match status" value="1"/>
</dbReference>
<reference evidence="8 9" key="1">
    <citation type="submission" date="2021-08" db="EMBL/GenBank/DDBJ databases">
        <title>Draft Genome Sequence of Phanerochaete sordida strain YK-624.</title>
        <authorList>
            <person name="Mori T."/>
            <person name="Dohra H."/>
            <person name="Suzuki T."/>
            <person name="Kawagishi H."/>
            <person name="Hirai H."/>
        </authorList>
    </citation>
    <scope>NUCLEOTIDE SEQUENCE [LARGE SCALE GENOMIC DNA]</scope>
    <source>
        <strain evidence="8 9">YK-624</strain>
    </source>
</reference>
<dbReference type="EMBL" id="BPQB01000081">
    <property type="protein sequence ID" value="GJE98051.1"/>
    <property type="molecule type" value="Genomic_DNA"/>
</dbReference>
<keyword evidence="6" id="KW-0325">Glycoprotein</keyword>
<dbReference type="EC" id="3.4.16.-" evidence="7"/>
<dbReference type="Pfam" id="PF00450">
    <property type="entry name" value="Peptidase_S10"/>
    <property type="match status" value="1"/>
</dbReference>
<dbReference type="InterPro" id="IPR018202">
    <property type="entry name" value="Ser_caboxypep_ser_AS"/>
</dbReference>
<evidence type="ECO:0000256" key="1">
    <source>
        <dbReference type="ARBA" id="ARBA00009431"/>
    </source>
</evidence>
<sequence>MNFLANLVKVFPSLKTRPLYLTGESYAGRYIPYITKTYFRMADPPINLAKIVIGDGTIGSLVEYELLPTLSVIETYPQLIGYDPEVYESFKEQSRLCGFDLNLTYPQNGTFPTLNPPLPWSGNTLDMRRRVRDTMSFKQALRQEGAKRRTDIARRDAAKEAARFARRDQWKREYLNRRADGQLDPIYQCDLHDQMINYALTSALPWKGNDLGGFDFYNVPDALDPQVPMDAGNVLNDDRTRSAIHAPTSKDWVESINYAFGDGSGDPSPESMVFLTELATDATEHGVHVIIYSGNDDSLVAHISSEVVIQNTTFGGIQGFTRPPATPWFGDDGVRAGIVHQERNWTFVLIENAGHLVAQQQPGRAFVLAREFIFGNNQTGLVTNPSGGGVSVVGGEDAALAGTVHPGQLGIYVGSGATQSTYTYPSATIAAWNSFFATVTTHNALSTGTGAASQTSSSGTAQTSGALERVVCWWPAALAGVMLLAL</sequence>
<dbReference type="AlphaFoldDB" id="A0A9P3LK11"/>
<dbReference type="OrthoDB" id="443318at2759"/>
<evidence type="ECO:0000313" key="9">
    <source>
        <dbReference type="Proteomes" id="UP000703269"/>
    </source>
</evidence>
<dbReference type="PANTHER" id="PTHR11802">
    <property type="entry name" value="SERINE PROTEASE FAMILY S10 SERINE CARBOXYPEPTIDASE"/>
    <property type="match status" value="1"/>
</dbReference>
<protein>
    <recommendedName>
        <fullName evidence="7">Carboxypeptidase</fullName>
        <ecNumber evidence="7">3.4.16.-</ecNumber>
    </recommendedName>
</protein>
<accession>A0A9P3LK11</accession>
<dbReference type="Gene3D" id="3.40.50.1820">
    <property type="entry name" value="alpha/beta hydrolase"/>
    <property type="match status" value="1"/>
</dbReference>
<dbReference type="SUPFAM" id="SSF53474">
    <property type="entry name" value="alpha/beta-Hydrolases"/>
    <property type="match status" value="1"/>
</dbReference>